<feature type="transmembrane region" description="Helical" evidence="1">
    <location>
        <begin position="349"/>
        <end position="367"/>
    </location>
</feature>
<keyword evidence="1" id="KW-0472">Membrane</keyword>
<feature type="transmembrane region" description="Helical" evidence="1">
    <location>
        <begin position="42"/>
        <end position="64"/>
    </location>
</feature>
<sequence length="514" mass="59032">MKRRENEKNQAVNQFWNGVKLKSIKEIRTKVAYFIKKEQKKVFLLFSVYFVPLFTIGLIGFPYVDDVDRQINGYTGFGTTYSRWGSEVASWIIQGGRHQVDLGIFMYGLSSLILTVSSLILVYCLNNRKLTWSSILVSSFLGLNPWFMECLLFRFDNPYMSLSILFSVLPFLFYERIKMFIPISVIAIFLMCNFYQSSSGIYIMIVIAFVFKSLVLNAKILVVFIKTLASAGSYILGLILFYLQLKLLPGAFVSDDNLFLASAAKIYSSINTNLDSYLDMYLSKSPTSWMLLIGMLFLSFIVVVLTLPNNNLLTKVFALMMYFLTGIPLSAGVFIVFDSPLLTVTPRYGYGLSVFCVITALLLLNLSRTRMMTFYSNKIALILFFYFFSFPFVTATSLDAQKTSFEHQSTLLATDLNSFVTPDRKIVQMNKLFRNAPLRLNNMKKYPLIDNLVPNNSALTWTNTLWFKSFSNLDIEIQPVDFNQINTQELEIQKQSSLYNIYTTEEEIFVEMTY</sequence>
<name>A0A4V0WPI0_9ENTE</name>
<feature type="transmembrane region" description="Helical" evidence="1">
    <location>
        <begin position="130"/>
        <end position="147"/>
    </location>
</feature>
<dbReference type="InterPro" id="IPR025686">
    <property type="entry name" value="Glucos_trans_II"/>
</dbReference>
<dbReference type="RefSeq" id="WP_175580047.1">
    <property type="nucleotide sequence ID" value="NZ_BJCC01000014.1"/>
</dbReference>
<evidence type="ECO:0000313" key="3">
    <source>
        <dbReference type="Proteomes" id="UP000290567"/>
    </source>
</evidence>
<evidence type="ECO:0000313" key="2">
    <source>
        <dbReference type="EMBL" id="GCF93929.1"/>
    </source>
</evidence>
<dbReference type="Proteomes" id="UP000290567">
    <property type="component" value="Unassembled WGS sequence"/>
</dbReference>
<organism evidence="2 3">
    <name type="scientific">Enterococcus florum</name>
    <dbReference type="NCBI Taxonomy" id="2480627"/>
    <lineage>
        <taxon>Bacteria</taxon>
        <taxon>Bacillati</taxon>
        <taxon>Bacillota</taxon>
        <taxon>Bacilli</taxon>
        <taxon>Lactobacillales</taxon>
        <taxon>Enterococcaceae</taxon>
        <taxon>Enterococcus</taxon>
    </lineage>
</organism>
<dbReference type="AlphaFoldDB" id="A0A4V0WPI0"/>
<reference evidence="3" key="1">
    <citation type="submission" date="2019-02" db="EMBL/GenBank/DDBJ databases">
        <title>Draft genome sequence of Enterococcus sp. Gos25-1.</title>
        <authorList>
            <person name="Tanaka N."/>
            <person name="Shiwa Y."/>
            <person name="Fujita N."/>
        </authorList>
    </citation>
    <scope>NUCLEOTIDE SEQUENCE [LARGE SCALE GENOMIC DNA]</scope>
    <source>
        <strain evidence="3">Gos25-1</strain>
    </source>
</reference>
<proteinExistence type="predicted"/>
<accession>A0A4V0WPI0</accession>
<feature type="transmembrane region" description="Helical" evidence="1">
    <location>
        <begin position="159"/>
        <end position="174"/>
    </location>
</feature>
<feature type="transmembrane region" description="Helical" evidence="1">
    <location>
        <begin position="319"/>
        <end position="337"/>
    </location>
</feature>
<feature type="transmembrane region" description="Helical" evidence="1">
    <location>
        <begin position="179"/>
        <end position="196"/>
    </location>
</feature>
<keyword evidence="1" id="KW-1133">Transmembrane helix</keyword>
<dbReference type="EMBL" id="BJCC01000014">
    <property type="protein sequence ID" value="GCF93929.1"/>
    <property type="molecule type" value="Genomic_DNA"/>
</dbReference>
<feature type="transmembrane region" description="Helical" evidence="1">
    <location>
        <begin position="234"/>
        <end position="252"/>
    </location>
</feature>
<feature type="transmembrane region" description="Helical" evidence="1">
    <location>
        <begin position="202"/>
        <end position="222"/>
    </location>
</feature>
<keyword evidence="1" id="KW-0812">Transmembrane</keyword>
<gene>
    <name evidence="2" type="ORF">NRIC_18200</name>
</gene>
<feature type="transmembrane region" description="Helical" evidence="1">
    <location>
        <begin position="288"/>
        <end position="307"/>
    </location>
</feature>
<comment type="caution">
    <text evidence="2">The sequence shown here is derived from an EMBL/GenBank/DDBJ whole genome shotgun (WGS) entry which is preliminary data.</text>
</comment>
<feature type="transmembrane region" description="Helical" evidence="1">
    <location>
        <begin position="104"/>
        <end position="123"/>
    </location>
</feature>
<protein>
    <submittedName>
        <fullName evidence="2">Uncharacterized protein</fullName>
    </submittedName>
</protein>
<dbReference type="Pfam" id="PF14264">
    <property type="entry name" value="Glucos_trans_II"/>
    <property type="match status" value="1"/>
</dbReference>
<feature type="transmembrane region" description="Helical" evidence="1">
    <location>
        <begin position="379"/>
        <end position="398"/>
    </location>
</feature>
<keyword evidence="3" id="KW-1185">Reference proteome</keyword>
<evidence type="ECO:0000256" key="1">
    <source>
        <dbReference type="SAM" id="Phobius"/>
    </source>
</evidence>